<evidence type="ECO:0000256" key="7">
    <source>
        <dbReference type="ARBA" id="ARBA00032896"/>
    </source>
</evidence>
<evidence type="ECO:0000313" key="10">
    <source>
        <dbReference type="EMBL" id="KKN88707.1"/>
    </source>
</evidence>
<dbReference type="GO" id="GO:0005524">
    <property type="term" value="F:ATP binding"/>
    <property type="evidence" value="ECO:0007669"/>
    <property type="project" value="InterPro"/>
</dbReference>
<evidence type="ECO:0000256" key="4">
    <source>
        <dbReference type="ARBA" id="ARBA00022763"/>
    </source>
</evidence>
<reference evidence="10" key="1">
    <citation type="journal article" date="2015" name="Nature">
        <title>Complex archaea that bridge the gap between prokaryotes and eukaryotes.</title>
        <authorList>
            <person name="Spang A."/>
            <person name="Saw J.H."/>
            <person name="Jorgensen S.L."/>
            <person name="Zaremba-Niedzwiedzka K."/>
            <person name="Martijn J."/>
            <person name="Lind A.E."/>
            <person name="van Eijk R."/>
            <person name="Schleper C."/>
            <person name="Guy L."/>
            <person name="Ettema T.J."/>
        </authorList>
    </citation>
    <scope>NUCLEOTIDE SEQUENCE</scope>
</reference>
<dbReference type="Gene3D" id="3.30.1490.70">
    <property type="match status" value="1"/>
</dbReference>
<dbReference type="PANTHER" id="PTHR47810">
    <property type="entry name" value="DNA LIGASE"/>
    <property type="match status" value="1"/>
</dbReference>
<organism evidence="10">
    <name type="scientific">marine sediment metagenome</name>
    <dbReference type="NCBI Taxonomy" id="412755"/>
    <lineage>
        <taxon>unclassified sequences</taxon>
        <taxon>metagenomes</taxon>
        <taxon>ecological metagenomes</taxon>
    </lineage>
</organism>
<comment type="function">
    <text evidence="8">Very low-fidelity DNA ligase that seals nicks in double-stranded DNA during DNA repair. Together with the viral repair DNA polymerase X, fills the single nucleotide gaps generated by the AP endonuclease. It is not essential for viral replication and recombination. Displays a very low adenylation activity towards DNA with 3'-dideoxy- or 3'-amino-terminated nicks compared to regular nick DNA.</text>
</comment>
<evidence type="ECO:0000259" key="9">
    <source>
        <dbReference type="Pfam" id="PF01068"/>
    </source>
</evidence>
<dbReference type="SUPFAM" id="SSF50249">
    <property type="entry name" value="Nucleic acid-binding proteins"/>
    <property type="match status" value="1"/>
</dbReference>
<keyword evidence="5" id="KW-0946">Virion</keyword>
<sequence>MDSGTVLSQTTGLFDGKKITTERWFLHGTNIGKANEKTPYDVAITEAEHRISKKKDGGYKKINVLGPERKTESLRLFLLDSLPDTATDAQGVSKPMKAKVVDYSKVDFPIYVQPKLNGVRLTIREINGVVRALSISGKPYDVAAAHIVSELTPHLLGSGLVLDGEFYKHGWTLGKIGGLARTQQFSIEHQELQFWVFDMAMEGISQGERLQLFNAIPFEELKTCHRVATHMISAKEAIKKLHDIFVNDGFEGAILRNIDAEYGFGKRDWRMQKVKAFMDEEFKITGGKTTPGVSIEDSFVFKFETKEGKTFYAKPKGTAAVRKNYASQVDSLVGKMSTVRFFEWTEDGLPHQGRMVVIRDYE</sequence>
<evidence type="ECO:0000256" key="2">
    <source>
        <dbReference type="ARBA" id="ARBA00022598"/>
    </source>
</evidence>
<keyword evidence="6" id="KW-0234">DNA repair</keyword>
<accession>A0A0F9UMH7</accession>
<proteinExistence type="predicted"/>
<comment type="subcellular location">
    <subcellularLocation>
        <location evidence="1">Virion</location>
    </subcellularLocation>
</comment>
<keyword evidence="3" id="KW-0235">DNA replication</keyword>
<gene>
    <name evidence="10" type="ORF">LCGC14_0245980</name>
</gene>
<comment type="caution">
    <text evidence="10">The sequence shown here is derived from an EMBL/GenBank/DDBJ whole genome shotgun (WGS) entry which is preliminary data.</text>
</comment>
<dbReference type="GO" id="GO:0006260">
    <property type="term" value="P:DNA replication"/>
    <property type="evidence" value="ECO:0007669"/>
    <property type="project" value="UniProtKB-KW"/>
</dbReference>
<dbReference type="PANTHER" id="PTHR47810:SF5">
    <property type="entry name" value="LIGASE, PUTATIVE-RELATED"/>
    <property type="match status" value="1"/>
</dbReference>
<evidence type="ECO:0000256" key="3">
    <source>
        <dbReference type="ARBA" id="ARBA00022705"/>
    </source>
</evidence>
<dbReference type="GO" id="GO:0006310">
    <property type="term" value="P:DNA recombination"/>
    <property type="evidence" value="ECO:0007669"/>
    <property type="project" value="InterPro"/>
</dbReference>
<evidence type="ECO:0000256" key="6">
    <source>
        <dbReference type="ARBA" id="ARBA00023204"/>
    </source>
</evidence>
<dbReference type="InterPro" id="IPR012340">
    <property type="entry name" value="NA-bd_OB-fold"/>
</dbReference>
<dbReference type="EMBL" id="LAZR01000126">
    <property type="protein sequence ID" value="KKN88707.1"/>
    <property type="molecule type" value="Genomic_DNA"/>
</dbReference>
<protein>
    <recommendedName>
        <fullName evidence="7">Polydeoxyribonucleotide synthase [ATP]</fullName>
    </recommendedName>
</protein>
<dbReference type="GO" id="GO:0044423">
    <property type="term" value="C:virion component"/>
    <property type="evidence" value="ECO:0007669"/>
    <property type="project" value="UniProtKB-KW"/>
</dbReference>
<dbReference type="Gene3D" id="2.40.50.140">
    <property type="entry name" value="Nucleic acid-binding proteins"/>
    <property type="match status" value="1"/>
</dbReference>
<dbReference type="GO" id="GO:0006281">
    <property type="term" value="P:DNA repair"/>
    <property type="evidence" value="ECO:0007669"/>
    <property type="project" value="UniProtKB-KW"/>
</dbReference>
<dbReference type="AlphaFoldDB" id="A0A0F9UMH7"/>
<evidence type="ECO:0000256" key="8">
    <source>
        <dbReference type="ARBA" id="ARBA00046002"/>
    </source>
</evidence>
<dbReference type="InterPro" id="IPR012310">
    <property type="entry name" value="DNA_ligase_ATP-dep_cent"/>
</dbReference>
<dbReference type="Pfam" id="PF01068">
    <property type="entry name" value="DNA_ligase_A_M"/>
    <property type="match status" value="1"/>
</dbReference>
<dbReference type="InterPro" id="IPR050326">
    <property type="entry name" value="NAD_dep_DNA_ligaseB"/>
</dbReference>
<evidence type="ECO:0000256" key="5">
    <source>
        <dbReference type="ARBA" id="ARBA00022844"/>
    </source>
</evidence>
<dbReference type="Gene3D" id="3.30.470.30">
    <property type="entry name" value="DNA ligase/mRNA capping enzyme"/>
    <property type="match status" value="1"/>
</dbReference>
<keyword evidence="4" id="KW-0227">DNA damage</keyword>
<evidence type="ECO:0000256" key="1">
    <source>
        <dbReference type="ARBA" id="ARBA00004328"/>
    </source>
</evidence>
<dbReference type="GO" id="GO:0003910">
    <property type="term" value="F:DNA ligase (ATP) activity"/>
    <property type="evidence" value="ECO:0007669"/>
    <property type="project" value="InterPro"/>
</dbReference>
<keyword evidence="2" id="KW-0436">Ligase</keyword>
<name>A0A0F9UMH7_9ZZZZ</name>
<feature type="domain" description="ATP-dependent DNA ligase family profile" evidence="9">
    <location>
        <begin position="95"/>
        <end position="275"/>
    </location>
</feature>
<dbReference type="SUPFAM" id="SSF56091">
    <property type="entry name" value="DNA ligase/mRNA capping enzyme, catalytic domain"/>
    <property type="match status" value="1"/>
</dbReference>